<dbReference type="HOGENOM" id="CLU_762779_0_0_4"/>
<dbReference type="KEGG" id="vpe:Varpa_0938"/>
<dbReference type="EMBL" id="CP002417">
    <property type="protein sequence ID" value="ADU35156.1"/>
    <property type="molecule type" value="Genomic_DNA"/>
</dbReference>
<organism evidence="1 2">
    <name type="scientific">Variovorax paradoxus (strain EPS)</name>
    <dbReference type="NCBI Taxonomy" id="595537"/>
    <lineage>
        <taxon>Bacteria</taxon>
        <taxon>Pseudomonadati</taxon>
        <taxon>Pseudomonadota</taxon>
        <taxon>Betaproteobacteria</taxon>
        <taxon>Burkholderiales</taxon>
        <taxon>Comamonadaceae</taxon>
        <taxon>Variovorax</taxon>
    </lineage>
</organism>
<gene>
    <name evidence="1" type="ordered locus">Varpa_0938</name>
</gene>
<reference evidence="2" key="1">
    <citation type="submission" date="2010-12" db="EMBL/GenBank/DDBJ databases">
        <title>Complete sequence of Variovorax paradoxus EPS.</title>
        <authorList>
            <consortium name="US DOE Joint Genome Institute"/>
            <person name="Lucas S."/>
            <person name="Copeland A."/>
            <person name="Lapidus A."/>
            <person name="Cheng J.-F."/>
            <person name="Goodwin L."/>
            <person name="Pitluck S."/>
            <person name="Teshima H."/>
            <person name="Detter J.C."/>
            <person name="Han C."/>
            <person name="Tapia R."/>
            <person name="Land M."/>
            <person name="Hauser L."/>
            <person name="Kyrpides N."/>
            <person name="Ivanova N."/>
            <person name="Ovchinnikova G."/>
            <person name="Orwin P."/>
            <person name="Han J.-I.G."/>
            <person name="Woyke T."/>
        </authorList>
    </citation>
    <scope>NUCLEOTIDE SEQUENCE [LARGE SCALE GENOMIC DNA]</scope>
    <source>
        <strain evidence="2">EPS</strain>
    </source>
</reference>
<sequence>MVSQLPARALNAGARQHLWHELDMLCRLGVGLAPIAPEVCAALRTLVGADAAALFWMDEQGLPAGFFHEDSPASTQDLFLNEFERLFVGAQETNVFALARPDGPRVGRLLAPDAAYFRSNSYNLLVRASGHHHALDMRVEVLGRTRAVVSLFRAPGARGFEAPDAAVLDRTAARLARAFARAPTPAWSDSTDGLVGHMLLDAVDRRPVLADMSARLLLQTASLRGVGLKGGPDAPLPSDIASRLGLPSDPTGQPIRIPVPCGVLRVQAHLLHPPTGTAGSPAQLLLTLQLQRMRQIDVVRRIRELPLSPLQREIAALAGMGHARADCSALTGVGQAALKKHLRVILDVAGATDWDSLARTLRA</sequence>
<accession>E6VAP6</accession>
<evidence type="ECO:0000313" key="2">
    <source>
        <dbReference type="Proteomes" id="UP000008917"/>
    </source>
</evidence>
<evidence type="ECO:0008006" key="3">
    <source>
        <dbReference type="Google" id="ProtNLM"/>
    </source>
</evidence>
<dbReference type="Proteomes" id="UP000008917">
    <property type="component" value="Chromosome"/>
</dbReference>
<reference evidence="1 2" key="2">
    <citation type="journal article" date="2013" name="Genome Announc.">
        <title>Genome of the Root-Associated Plant Growth-Promoting Bacterium Variovorax paradoxus Strain EPS.</title>
        <authorList>
            <person name="Han J.I."/>
            <person name="Spain J.C."/>
            <person name="Leadbetter J.R."/>
            <person name="Ovchinnikova G."/>
            <person name="Goodwin L.A."/>
            <person name="Han C.S."/>
            <person name="Woyke T."/>
            <person name="Davenport K.W."/>
            <person name="Orwin P.M."/>
        </authorList>
    </citation>
    <scope>NUCLEOTIDE SEQUENCE [LARGE SCALE GENOMIC DNA]</scope>
    <source>
        <strain evidence="1 2">EPS</strain>
    </source>
</reference>
<dbReference type="STRING" id="595537.Varpa_0938"/>
<dbReference type="OrthoDB" id="8897656at2"/>
<dbReference type="AlphaFoldDB" id="E6VAP6"/>
<dbReference type="eggNOG" id="ENOG5033G14">
    <property type="taxonomic scope" value="Bacteria"/>
</dbReference>
<proteinExistence type="predicted"/>
<evidence type="ECO:0000313" key="1">
    <source>
        <dbReference type="EMBL" id="ADU35156.1"/>
    </source>
</evidence>
<name>E6VAP6_VARPE</name>
<protein>
    <recommendedName>
        <fullName evidence="3">HTH luxR-type domain-containing protein</fullName>
    </recommendedName>
</protein>